<protein>
    <recommendedName>
        <fullName evidence="14">C2H2-type domain-containing protein</fullName>
    </recommendedName>
</protein>
<proteinExistence type="inferred from homology"/>
<keyword evidence="6 12" id="KW-0863">Zinc-finger</keyword>
<feature type="domain" description="C2H2-type" evidence="14">
    <location>
        <begin position="118"/>
        <end position="145"/>
    </location>
</feature>
<dbReference type="Pfam" id="PF00096">
    <property type="entry name" value="zf-C2H2"/>
    <property type="match status" value="1"/>
</dbReference>
<organism evidence="15 16">
    <name type="scientific">Gopherus agassizii</name>
    <name type="common">Agassiz's desert tortoise</name>
    <dbReference type="NCBI Taxonomy" id="38772"/>
    <lineage>
        <taxon>Eukaryota</taxon>
        <taxon>Metazoa</taxon>
        <taxon>Chordata</taxon>
        <taxon>Craniata</taxon>
        <taxon>Vertebrata</taxon>
        <taxon>Euteleostomi</taxon>
        <taxon>Archelosauria</taxon>
        <taxon>Testudinata</taxon>
        <taxon>Testudines</taxon>
        <taxon>Cryptodira</taxon>
        <taxon>Durocryptodira</taxon>
        <taxon>Testudinoidea</taxon>
        <taxon>Testudinidae</taxon>
        <taxon>Gopherus</taxon>
    </lineage>
</organism>
<evidence type="ECO:0000256" key="10">
    <source>
        <dbReference type="ARBA" id="ARBA00023163"/>
    </source>
</evidence>
<evidence type="ECO:0000256" key="13">
    <source>
        <dbReference type="SAM" id="MobiDB-lite"/>
    </source>
</evidence>
<feature type="region of interest" description="Disordered" evidence="13">
    <location>
        <begin position="1"/>
        <end position="33"/>
    </location>
</feature>
<keyword evidence="11" id="KW-0539">Nucleus</keyword>
<dbReference type="Ensembl" id="ENSGAGT00000013989.1">
    <property type="protein sequence ID" value="ENSGAGP00000012213.1"/>
    <property type="gene ID" value="ENSGAGG00000009406.1"/>
</dbReference>
<evidence type="ECO:0000256" key="7">
    <source>
        <dbReference type="ARBA" id="ARBA00022833"/>
    </source>
</evidence>
<evidence type="ECO:0000256" key="5">
    <source>
        <dbReference type="ARBA" id="ARBA00022737"/>
    </source>
</evidence>
<sequence>MSPRKSKRTLSQSPEQDKPCESQYRPEEIEAMEKRPVKLIQGIKKRKDFVVHQGTQTEESPNICIECGKSFTQNSSLINHRRTHTDEKPYKCPDCGKCFGVSSSLSRHQRIHTGEKPYACPDCGKSFSDKSNLTQHQRVHTGEKPYKCIDCGKSFSRSSHKKKHLRHLMGKKPGKCSSPQQREGAVGKAKARRKVEVLNTCTESPHIVLIWVWIVSLPVSIHAAGMEAGL</sequence>
<name>A0A452HBR2_9SAUR</name>
<reference evidence="16" key="1">
    <citation type="journal article" date="2017" name="PLoS ONE">
        <title>The Agassiz's desert tortoise genome provides a resource for the conservation of a threatened species.</title>
        <authorList>
            <person name="Tollis M."/>
            <person name="DeNardo D.F."/>
            <person name="Cornelius J.A."/>
            <person name="Dolby G.A."/>
            <person name="Edwards T."/>
            <person name="Henen B.T."/>
            <person name="Karl A.E."/>
            <person name="Murphy R.W."/>
            <person name="Kusumi K."/>
        </authorList>
    </citation>
    <scope>NUCLEOTIDE SEQUENCE [LARGE SCALE GENOMIC DNA]</scope>
</reference>
<keyword evidence="9" id="KW-0238">DNA-binding</keyword>
<evidence type="ECO:0000256" key="11">
    <source>
        <dbReference type="ARBA" id="ARBA00023242"/>
    </source>
</evidence>
<reference evidence="15" key="3">
    <citation type="submission" date="2025-09" db="UniProtKB">
        <authorList>
            <consortium name="Ensembl"/>
        </authorList>
    </citation>
    <scope>IDENTIFICATION</scope>
</reference>
<dbReference type="PROSITE" id="PS00028">
    <property type="entry name" value="ZINC_FINGER_C2H2_1"/>
    <property type="match status" value="3"/>
</dbReference>
<dbReference type="InterPro" id="IPR013087">
    <property type="entry name" value="Znf_C2H2_type"/>
</dbReference>
<comment type="subcellular location">
    <subcellularLocation>
        <location evidence="2">Nucleus</location>
    </subcellularLocation>
</comment>
<evidence type="ECO:0000256" key="9">
    <source>
        <dbReference type="ARBA" id="ARBA00023125"/>
    </source>
</evidence>
<dbReference type="GO" id="GO:0008270">
    <property type="term" value="F:zinc ion binding"/>
    <property type="evidence" value="ECO:0007669"/>
    <property type="project" value="UniProtKB-KW"/>
</dbReference>
<evidence type="ECO:0000256" key="3">
    <source>
        <dbReference type="ARBA" id="ARBA00006991"/>
    </source>
</evidence>
<dbReference type="PROSITE" id="PS50157">
    <property type="entry name" value="ZINC_FINGER_C2H2_2"/>
    <property type="match status" value="4"/>
</dbReference>
<dbReference type="Gene3D" id="3.30.160.60">
    <property type="entry name" value="Classic Zinc Finger"/>
    <property type="match status" value="4"/>
</dbReference>
<dbReference type="FunFam" id="3.30.160.60:FF:000097">
    <property type="entry name" value="Zinc finger protein"/>
    <property type="match status" value="1"/>
</dbReference>
<comment type="similarity">
    <text evidence="3">Belongs to the krueppel C2H2-type zinc-finger protein family.</text>
</comment>
<keyword evidence="7" id="KW-0862">Zinc</keyword>
<evidence type="ECO:0000259" key="14">
    <source>
        <dbReference type="PROSITE" id="PS50157"/>
    </source>
</evidence>
<evidence type="ECO:0000256" key="12">
    <source>
        <dbReference type="PROSITE-ProRule" id="PRU00042"/>
    </source>
</evidence>
<dbReference type="GO" id="GO:0005634">
    <property type="term" value="C:nucleus"/>
    <property type="evidence" value="ECO:0007669"/>
    <property type="project" value="UniProtKB-SubCell"/>
</dbReference>
<evidence type="ECO:0000313" key="16">
    <source>
        <dbReference type="Proteomes" id="UP000291020"/>
    </source>
</evidence>
<dbReference type="AlphaFoldDB" id="A0A452HBR2"/>
<dbReference type="FunFam" id="3.30.160.60:FF:002343">
    <property type="entry name" value="Zinc finger protein 33A"/>
    <property type="match status" value="1"/>
</dbReference>
<dbReference type="FunFam" id="3.30.160.60:FF:003095">
    <property type="match status" value="1"/>
</dbReference>
<evidence type="ECO:0000256" key="1">
    <source>
        <dbReference type="ARBA" id="ARBA00003767"/>
    </source>
</evidence>
<dbReference type="Pfam" id="PF13465">
    <property type="entry name" value="zf-H2C2_2"/>
    <property type="match status" value="2"/>
</dbReference>
<dbReference type="GO" id="GO:0000978">
    <property type="term" value="F:RNA polymerase II cis-regulatory region sequence-specific DNA binding"/>
    <property type="evidence" value="ECO:0007669"/>
    <property type="project" value="TreeGrafter"/>
</dbReference>
<dbReference type="PANTHER" id="PTHR24393:SF158">
    <property type="entry name" value="C2H2-TYPE DOMAIN-CONTAINING PROTEIN"/>
    <property type="match status" value="1"/>
</dbReference>
<keyword evidence="10" id="KW-0804">Transcription</keyword>
<dbReference type="STRING" id="38772.ENSGAGP00000012213"/>
<dbReference type="GO" id="GO:0001228">
    <property type="term" value="F:DNA-binding transcription activator activity, RNA polymerase II-specific"/>
    <property type="evidence" value="ECO:0007669"/>
    <property type="project" value="TreeGrafter"/>
</dbReference>
<evidence type="ECO:0000313" key="15">
    <source>
        <dbReference type="Ensembl" id="ENSGAGP00000012213.1"/>
    </source>
</evidence>
<evidence type="ECO:0000256" key="8">
    <source>
        <dbReference type="ARBA" id="ARBA00023015"/>
    </source>
</evidence>
<dbReference type="PANTHER" id="PTHR24393">
    <property type="entry name" value="ZINC FINGER PROTEIN"/>
    <property type="match status" value="1"/>
</dbReference>
<comment type="function">
    <text evidence="1">May be involved in transcriptional regulation.</text>
</comment>
<keyword evidence="5" id="KW-0677">Repeat</keyword>
<evidence type="ECO:0000256" key="4">
    <source>
        <dbReference type="ARBA" id="ARBA00022723"/>
    </source>
</evidence>
<evidence type="ECO:0000256" key="2">
    <source>
        <dbReference type="ARBA" id="ARBA00004123"/>
    </source>
</evidence>
<dbReference type="FunFam" id="3.30.160.60:FF:000275">
    <property type="entry name" value="zinc finger protein 90 homolog"/>
    <property type="match status" value="1"/>
</dbReference>
<keyword evidence="4" id="KW-0479">Metal-binding</keyword>
<feature type="domain" description="C2H2-type" evidence="14">
    <location>
        <begin position="146"/>
        <end position="173"/>
    </location>
</feature>
<accession>A0A452HBR2</accession>
<evidence type="ECO:0000256" key="6">
    <source>
        <dbReference type="ARBA" id="ARBA00022771"/>
    </source>
</evidence>
<dbReference type="SUPFAM" id="SSF57667">
    <property type="entry name" value="beta-beta-alpha zinc fingers"/>
    <property type="match status" value="3"/>
</dbReference>
<feature type="domain" description="C2H2-type" evidence="14">
    <location>
        <begin position="62"/>
        <end position="89"/>
    </location>
</feature>
<keyword evidence="16" id="KW-1185">Reference proteome</keyword>
<dbReference type="Proteomes" id="UP000291020">
    <property type="component" value="Unassembled WGS sequence"/>
</dbReference>
<reference evidence="15" key="2">
    <citation type="submission" date="2025-08" db="UniProtKB">
        <authorList>
            <consortium name="Ensembl"/>
        </authorList>
    </citation>
    <scope>IDENTIFICATION</scope>
</reference>
<feature type="compositionally biased region" description="Basic and acidic residues" evidence="13">
    <location>
        <begin position="15"/>
        <end position="33"/>
    </location>
</feature>
<dbReference type="SMART" id="SM00355">
    <property type="entry name" value="ZnF_C2H2"/>
    <property type="match status" value="4"/>
</dbReference>
<dbReference type="InterPro" id="IPR036236">
    <property type="entry name" value="Znf_C2H2_sf"/>
</dbReference>
<keyword evidence="8" id="KW-0805">Transcription regulation</keyword>
<feature type="domain" description="C2H2-type" evidence="14">
    <location>
        <begin position="90"/>
        <end position="117"/>
    </location>
</feature>